<name>A0A9D3PY14_MEGAT</name>
<proteinExistence type="predicted"/>
<gene>
    <name evidence="1" type="ORF">MATL_G00141040</name>
</gene>
<organism evidence="1 2">
    <name type="scientific">Megalops atlanticus</name>
    <name type="common">Tarpon</name>
    <name type="synonym">Clupea gigantea</name>
    <dbReference type="NCBI Taxonomy" id="7932"/>
    <lineage>
        <taxon>Eukaryota</taxon>
        <taxon>Metazoa</taxon>
        <taxon>Chordata</taxon>
        <taxon>Craniata</taxon>
        <taxon>Vertebrata</taxon>
        <taxon>Euteleostomi</taxon>
        <taxon>Actinopterygii</taxon>
        <taxon>Neopterygii</taxon>
        <taxon>Teleostei</taxon>
        <taxon>Elopiformes</taxon>
        <taxon>Megalopidae</taxon>
        <taxon>Megalops</taxon>
    </lineage>
</organism>
<evidence type="ECO:0000313" key="2">
    <source>
        <dbReference type="Proteomes" id="UP001046870"/>
    </source>
</evidence>
<protein>
    <submittedName>
        <fullName evidence="1">Uncharacterized protein</fullName>
    </submittedName>
</protein>
<dbReference type="AlphaFoldDB" id="A0A9D3PY14"/>
<reference evidence="1" key="1">
    <citation type="submission" date="2021-01" db="EMBL/GenBank/DDBJ databases">
        <authorList>
            <person name="Zahm M."/>
            <person name="Roques C."/>
            <person name="Cabau C."/>
            <person name="Klopp C."/>
            <person name="Donnadieu C."/>
            <person name="Jouanno E."/>
            <person name="Lampietro C."/>
            <person name="Louis A."/>
            <person name="Herpin A."/>
            <person name="Echchiki A."/>
            <person name="Berthelot C."/>
            <person name="Parey E."/>
            <person name="Roest-Crollius H."/>
            <person name="Braasch I."/>
            <person name="Postlethwait J."/>
            <person name="Bobe J."/>
            <person name="Montfort J."/>
            <person name="Bouchez O."/>
            <person name="Begum T."/>
            <person name="Mejri S."/>
            <person name="Adams A."/>
            <person name="Chen W.-J."/>
            <person name="Guiguen Y."/>
        </authorList>
    </citation>
    <scope>NUCLEOTIDE SEQUENCE</scope>
    <source>
        <strain evidence="1">YG-15Mar2019-1</strain>
        <tissue evidence="1">Brain</tissue>
    </source>
</reference>
<accession>A0A9D3PY14</accession>
<keyword evidence="2" id="KW-1185">Reference proteome</keyword>
<evidence type="ECO:0000313" key="1">
    <source>
        <dbReference type="EMBL" id="KAG7468256.1"/>
    </source>
</evidence>
<dbReference type="Proteomes" id="UP001046870">
    <property type="component" value="Chromosome 11"/>
</dbReference>
<comment type="caution">
    <text evidence="1">The sequence shown here is derived from an EMBL/GenBank/DDBJ whole genome shotgun (WGS) entry which is preliminary data.</text>
</comment>
<sequence>MPCHNYIEKPRLTEFIKDGTEHAVFTWKPESILVISAPFRLAETQRVRGSAVITVLRPQVRGSGEGVLCTRDEMKHSVGAPRSLTPALFPAQSAERFRGRMGDTSE</sequence>
<dbReference type="EMBL" id="JAFDVH010000011">
    <property type="protein sequence ID" value="KAG7468256.1"/>
    <property type="molecule type" value="Genomic_DNA"/>
</dbReference>